<dbReference type="GO" id="GO:0000976">
    <property type="term" value="F:transcription cis-regulatory region binding"/>
    <property type="evidence" value="ECO:0007669"/>
    <property type="project" value="TreeGrafter"/>
</dbReference>
<protein>
    <submittedName>
        <fullName evidence="6">LysR family transcriptional regulator</fullName>
    </submittedName>
</protein>
<dbReference type="FunFam" id="1.10.10.10:FF:000001">
    <property type="entry name" value="LysR family transcriptional regulator"/>
    <property type="match status" value="1"/>
</dbReference>
<dbReference type="EMBL" id="JABAFG010000007">
    <property type="protein sequence ID" value="NME28062.1"/>
    <property type="molecule type" value="Genomic_DNA"/>
</dbReference>
<gene>
    <name evidence="6" type="ORF">HF872_05425</name>
</gene>
<dbReference type="PANTHER" id="PTHR30126">
    <property type="entry name" value="HTH-TYPE TRANSCRIPTIONAL REGULATOR"/>
    <property type="match status" value="1"/>
</dbReference>
<dbReference type="Pfam" id="PF00126">
    <property type="entry name" value="HTH_1"/>
    <property type="match status" value="1"/>
</dbReference>
<dbReference type="PANTHER" id="PTHR30126:SF100">
    <property type="entry name" value="LYSR-FAMILY TRANSCRIPTIONAL REGULATOR"/>
    <property type="match status" value="1"/>
</dbReference>
<comment type="similarity">
    <text evidence="1">Belongs to the LysR transcriptional regulatory family.</text>
</comment>
<comment type="caution">
    <text evidence="6">The sequence shown here is derived from an EMBL/GenBank/DDBJ whole genome shotgun (WGS) entry which is preliminary data.</text>
</comment>
<dbReference type="Gene3D" id="1.10.10.10">
    <property type="entry name" value="Winged helix-like DNA-binding domain superfamily/Winged helix DNA-binding domain"/>
    <property type="match status" value="1"/>
</dbReference>
<evidence type="ECO:0000256" key="2">
    <source>
        <dbReference type="ARBA" id="ARBA00023015"/>
    </source>
</evidence>
<organism evidence="6 7">
    <name type="scientific">Megasphaera hexanoica</name>
    <dbReference type="NCBI Taxonomy" id="1675036"/>
    <lineage>
        <taxon>Bacteria</taxon>
        <taxon>Bacillati</taxon>
        <taxon>Bacillota</taxon>
        <taxon>Negativicutes</taxon>
        <taxon>Veillonellales</taxon>
        <taxon>Veillonellaceae</taxon>
        <taxon>Megasphaera</taxon>
    </lineage>
</organism>
<accession>A0A848BQQ4</accession>
<keyword evidence="4" id="KW-0804">Transcription</keyword>
<dbReference type="InterPro" id="IPR000847">
    <property type="entry name" value="LysR_HTH_N"/>
</dbReference>
<evidence type="ECO:0000256" key="4">
    <source>
        <dbReference type="ARBA" id="ARBA00023163"/>
    </source>
</evidence>
<evidence type="ECO:0000259" key="5">
    <source>
        <dbReference type="PROSITE" id="PS50931"/>
    </source>
</evidence>
<dbReference type="SUPFAM" id="SSF53850">
    <property type="entry name" value="Periplasmic binding protein-like II"/>
    <property type="match status" value="1"/>
</dbReference>
<dbReference type="PRINTS" id="PR00039">
    <property type="entry name" value="HTHLYSR"/>
</dbReference>
<dbReference type="Proteomes" id="UP000591071">
    <property type="component" value="Unassembled WGS sequence"/>
</dbReference>
<dbReference type="AlphaFoldDB" id="A0A848BQQ4"/>
<sequence>MELRQLKTFTAIAHLGSFSKAARKTGYAQSTITGQIQQLEQELGTHLFERLPHHIILTDQGQKLLPYAEQILELTQTARESIVNETSLSGTVTIGTMESVGITRLTSVLKEFHIRYPHVDLRLQFGSWDLLYQALREGRIDVAFLLGQNIQDASCTVRILFDEPMYLLAAPQHPFALRNTVQISDLSGQTLILAEKGCSYRTAFENTLAQYHVLPAQVLEVESIFAIKKLVASNLGITYMPAMAVQDELQAQSLIRLPWGGPDYHIKTLMIHKTNKWISPALKAFFELIQEYLVDTDMRM</sequence>
<dbReference type="InterPro" id="IPR036388">
    <property type="entry name" value="WH-like_DNA-bd_sf"/>
</dbReference>
<evidence type="ECO:0000313" key="7">
    <source>
        <dbReference type="Proteomes" id="UP000591071"/>
    </source>
</evidence>
<evidence type="ECO:0000313" key="6">
    <source>
        <dbReference type="EMBL" id="NME28062.1"/>
    </source>
</evidence>
<name>A0A848BQQ4_9FIRM</name>
<dbReference type="Gene3D" id="3.40.190.290">
    <property type="match status" value="1"/>
</dbReference>
<evidence type="ECO:0000256" key="3">
    <source>
        <dbReference type="ARBA" id="ARBA00023125"/>
    </source>
</evidence>
<reference evidence="6 7" key="1">
    <citation type="submission" date="2020-04" db="EMBL/GenBank/DDBJ databases">
        <authorList>
            <person name="Hitch T.C.A."/>
            <person name="Wylensek D."/>
            <person name="Clavel T."/>
        </authorList>
    </citation>
    <scope>NUCLEOTIDE SEQUENCE [LARGE SCALE GENOMIC DNA]</scope>
    <source>
        <strain evidence="6 7">Oil-RF-744-FAT-WT-6-1</strain>
    </source>
</reference>
<dbReference type="InterPro" id="IPR005119">
    <property type="entry name" value="LysR_subst-bd"/>
</dbReference>
<dbReference type="SUPFAM" id="SSF46785">
    <property type="entry name" value="Winged helix' DNA-binding domain"/>
    <property type="match status" value="1"/>
</dbReference>
<dbReference type="RefSeq" id="WP_170087448.1">
    <property type="nucleotide sequence ID" value="NZ_JABAFG010000007.1"/>
</dbReference>
<keyword evidence="2" id="KW-0805">Transcription regulation</keyword>
<dbReference type="GO" id="GO:0003700">
    <property type="term" value="F:DNA-binding transcription factor activity"/>
    <property type="evidence" value="ECO:0007669"/>
    <property type="project" value="InterPro"/>
</dbReference>
<dbReference type="Pfam" id="PF03466">
    <property type="entry name" value="LysR_substrate"/>
    <property type="match status" value="1"/>
</dbReference>
<proteinExistence type="inferred from homology"/>
<dbReference type="CDD" id="cd05466">
    <property type="entry name" value="PBP2_LTTR_substrate"/>
    <property type="match status" value="1"/>
</dbReference>
<keyword evidence="3" id="KW-0238">DNA-binding</keyword>
<dbReference type="InterPro" id="IPR036390">
    <property type="entry name" value="WH_DNA-bd_sf"/>
</dbReference>
<dbReference type="PROSITE" id="PS50931">
    <property type="entry name" value="HTH_LYSR"/>
    <property type="match status" value="1"/>
</dbReference>
<feature type="domain" description="HTH lysR-type" evidence="5">
    <location>
        <begin position="1"/>
        <end position="58"/>
    </location>
</feature>
<evidence type="ECO:0000256" key="1">
    <source>
        <dbReference type="ARBA" id="ARBA00009437"/>
    </source>
</evidence>